<sequence>MMRPKALGLAALLAVALLLAGCANIPTSGNVVKAGIDSGSGDALLVTLPDEPVKNASPAEILAGFIRAGRGPQLNYQVAREFLTDDFRSKWNPNAGVLVSSTPITSTSIGPDLLQVSISVSAEVDASGLYTTYPSPQTKPLQFRLAKDAHGQWRIAGAPDGTILTPNRFASIFHSYDLFFFDPSFQYLVPDARWFADSTGVATRIVKALLAGPAPWLGGGVLLSAFPNGTELTSAPTVSSGRATVDLSSQVSSESAVGKRRMTQQLTQSLNVLGTISSVSITVGGFPVTVTDGNEPDREESVLPDPVGFEKGAFGTLVNGAVRPLPGLGTVLDKLAPVGAAVGRTGDAAAILTAGGVSVVRGGVATTLDSRPGLVTPSIDPEGFVWSVPANRPGAIIAYDAQGKPHSVAFSYDGQVVSLDVSRDGTRVMIALETASGPKLLVAGVVRDKDLVPTALGQPVYPAIGTGALVDATWIDNGSVAVLAHDGATTSVNAYQLGGQSVALGTVDNAIQIVGGNGQAGLRVLDSGGSIFSPSGSFGWQDTGLNASFLASQQ</sequence>
<dbReference type="InterPro" id="IPR019606">
    <property type="entry name" value="GerMN"/>
</dbReference>
<keyword evidence="4" id="KW-1185">Reference proteome</keyword>
<feature type="signal peptide" evidence="1">
    <location>
        <begin position="1"/>
        <end position="20"/>
    </location>
</feature>
<proteinExistence type="predicted"/>
<keyword evidence="1" id="KW-0732">Signal</keyword>
<dbReference type="PROSITE" id="PS51257">
    <property type="entry name" value="PROKAR_LIPOPROTEIN"/>
    <property type="match status" value="1"/>
</dbReference>
<evidence type="ECO:0000313" key="3">
    <source>
        <dbReference type="EMBL" id="MFC5503356.1"/>
    </source>
</evidence>
<feature type="chain" id="PRO_5047540117" evidence="1">
    <location>
        <begin position="21"/>
        <end position="554"/>
    </location>
</feature>
<evidence type="ECO:0000256" key="1">
    <source>
        <dbReference type="SAM" id="SignalP"/>
    </source>
</evidence>
<dbReference type="Proteomes" id="UP001596039">
    <property type="component" value="Unassembled WGS sequence"/>
</dbReference>
<accession>A0ABW0NS37</accession>
<feature type="domain" description="GerMN" evidence="2">
    <location>
        <begin position="202"/>
        <end position="292"/>
    </location>
</feature>
<reference evidence="4" key="1">
    <citation type="journal article" date="2019" name="Int. J. Syst. Evol. Microbiol.">
        <title>The Global Catalogue of Microorganisms (GCM) 10K type strain sequencing project: providing services to taxonomists for standard genome sequencing and annotation.</title>
        <authorList>
            <consortium name="The Broad Institute Genomics Platform"/>
            <consortium name="The Broad Institute Genome Sequencing Center for Infectious Disease"/>
            <person name="Wu L."/>
            <person name="Ma J."/>
        </authorList>
    </citation>
    <scope>NUCLEOTIDE SEQUENCE [LARGE SCALE GENOMIC DNA]</scope>
    <source>
        <strain evidence="4">CGMCC 4.6997</strain>
    </source>
</reference>
<dbReference type="RefSeq" id="WP_386741069.1">
    <property type="nucleotide sequence ID" value="NZ_JBHSMG010000004.1"/>
</dbReference>
<evidence type="ECO:0000313" key="4">
    <source>
        <dbReference type="Proteomes" id="UP001596039"/>
    </source>
</evidence>
<protein>
    <submittedName>
        <fullName evidence="3">LpqB family beta-propeller domain-containing protein</fullName>
    </submittedName>
</protein>
<gene>
    <name evidence="3" type="ORF">ACFPJ4_14000</name>
</gene>
<comment type="caution">
    <text evidence="3">The sequence shown here is derived from an EMBL/GenBank/DDBJ whole genome shotgun (WGS) entry which is preliminary data.</text>
</comment>
<dbReference type="InterPro" id="IPR018910">
    <property type="entry name" value="LpqB_C"/>
</dbReference>
<dbReference type="EMBL" id="JBHSMG010000004">
    <property type="protein sequence ID" value="MFC5503356.1"/>
    <property type="molecule type" value="Genomic_DNA"/>
</dbReference>
<dbReference type="SMART" id="SM00909">
    <property type="entry name" value="Germane"/>
    <property type="match status" value="1"/>
</dbReference>
<evidence type="ECO:0000259" key="2">
    <source>
        <dbReference type="SMART" id="SM00909"/>
    </source>
</evidence>
<dbReference type="Pfam" id="PF10647">
    <property type="entry name" value="Gmad1"/>
    <property type="match status" value="1"/>
</dbReference>
<dbReference type="Pfam" id="PF25976">
    <property type="entry name" value="LpqB_N"/>
    <property type="match status" value="1"/>
</dbReference>
<dbReference type="Pfam" id="PF10646">
    <property type="entry name" value="Germane"/>
    <property type="match status" value="1"/>
</dbReference>
<dbReference type="InterPro" id="IPR059026">
    <property type="entry name" value="LpqB_N"/>
</dbReference>
<name>A0ABW0NS37_9MICO</name>
<organism evidence="3 4">
    <name type="scientific">Lysinimonas soli</name>
    <dbReference type="NCBI Taxonomy" id="1074233"/>
    <lineage>
        <taxon>Bacteria</taxon>
        <taxon>Bacillati</taxon>
        <taxon>Actinomycetota</taxon>
        <taxon>Actinomycetes</taxon>
        <taxon>Micrococcales</taxon>
        <taxon>Microbacteriaceae</taxon>
        <taxon>Lysinimonas</taxon>
    </lineage>
</organism>